<feature type="region of interest" description="Disordered" evidence="1">
    <location>
        <begin position="1"/>
        <end position="27"/>
    </location>
</feature>
<dbReference type="EMBL" id="KN565016">
    <property type="protein sequence ID" value="KHJ85184.1"/>
    <property type="molecule type" value="Genomic_DNA"/>
</dbReference>
<accession>A0A0B1SJU9</accession>
<feature type="compositionally biased region" description="Polar residues" evidence="1">
    <location>
        <begin position="46"/>
        <end position="56"/>
    </location>
</feature>
<proteinExistence type="predicted"/>
<evidence type="ECO:0000313" key="3">
    <source>
        <dbReference type="Proteomes" id="UP000053660"/>
    </source>
</evidence>
<evidence type="ECO:0000256" key="1">
    <source>
        <dbReference type="SAM" id="MobiDB-lite"/>
    </source>
</evidence>
<feature type="region of interest" description="Disordered" evidence="1">
    <location>
        <begin position="46"/>
        <end position="81"/>
    </location>
</feature>
<reference evidence="2 3" key="1">
    <citation type="submission" date="2014-03" db="EMBL/GenBank/DDBJ databases">
        <title>Draft genome of the hookworm Oesophagostomum dentatum.</title>
        <authorList>
            <person name="Mitreva M."/>
        </authorList>
    </citation>
    <scope>NUCLEOTIDE SEQUENCE [LARGE SCALE GENOMIC DNA]</scope>
    <source>
        <strain evidence="2 3">OD-Hann</strain>
    </source>
</reference>
<dbReference type="AlphaFoldDB" id="A0A0B1SJU9"/>
<dbReference type="Proteomes" id="UP000053660">
    <property type="component" value="Unassembled WGS sequence"/>
</dbReference>
<dbReference type="OrthoDB" id="5851272at2759"/>
<organism evidence="2 3">
    <name type="scientific">Oesophagostomum dentatum</name>
    <name type="common">Nodular worm</name>
    <dbReference type="NCBI Taxonomy" id="61180"/>
    <lineage>
        <taxon>Eukaryota</taxon>
        <taxon>Metazoa</taxon>
        <taxon>Ecdysozoa</taxon>
        <taxon>Nematoda</taxon>
        <taxon>Chromadorea</taxon>
        <taxon>Rhabditida</taxon>
        <taxon>Rhabditina</taxon>
        <taxon>Rhabditomorpha</taxon>
        <taxon>Strongyloidea</taxon>
        <taxon>Strongylidae</taxon>
        <taxon>Oesophagostomum</taxon>
    </lineage>
</organism>
<keyword evidence="3" id="KW-1185">Reference proteome</keyword>
<protein>
    <submittedName>
        <fullName evidence="2">Uncharacterized protein</fullName>
    </submittedName>
</protein>
<name>A0A0B1SJU9_OESDE</name>
<evidence type="ECO:0000313" key="2">
    <source>
        <dbReference type="EMBL" id="KHJ85184.1"/>
    </source>
</evidence>
<gene>
    <name evidence="2" type="ORF">OESDEN_15094</name>
</gene>
<sequence length="138" mass="15197">MSKAPTVSELVGNSNITFRPAVGSHAEDAIRPDYDTDVLWKPSRLTQKQRTVSVESSDSEGMRKMSETGLSTSSPIDVPRPRRISFSEMIFGSPAGGFSWGQGNLQGTSVDENRRASITEDVRFKQLLKHQNKVLGDN</sequence>